<feature type="coiled-coil region" evidence="1">
    <location>
        <begin position="123"/>
        <end position="168"/>
    </location>
</feature>
<accession>A0A8J6T2R9</accession>
<dbReference type="SUPFAM" id="SSF46894">
    <property type="entry name" value="C-terminal effector domain of the bipartite response regulators"/>
    <property type="match status" value="1"/>
</dbReference>
<feature type="domain" description="HTH luxR-type" evidence="2">
    <location>
        <begin position="214"/>
        <end position="280"/>
    </location>
</feature>
<name>A0A8J6T2R9_9DELT</name>
<sequence>MSTLRERIKELNCLYGLAQMAERHAGSVEDLLKELVNFLPFSWQYPDITCARIVFKGETYKSKGFKITRWRQSSQIFMYNEPVGEVSIFYLEERPPENEGPFLREERILLDALAGRIGSAAMRISAEQELQELNKQLIIERKALQEANAALRAVLARIEEEKQEIHMDIRANVDKILMPVLNEMALHLPEIYRKYAKMLKTNLEDIASPFVNHLSEAYLSLTSTELKICNMIQNGLQTKEIAQIREVSVGTINRHREHIRRKLKITNSDVNLMTYLQSNMWKKA</sequence>
<dbReference type="AlphaFoldDB" id="A0A8J6T2R9"/>
<dbReference type="PROSITE" id="PS50043">
    <property type="entry name" value="HTH_LUXR_2"/>
    <property type="match status" value="1"/>
</dbReference>
<dbReference type="SMART" id="SM00421">
    <property type="entry name" value="HTH_LUXR"/>
    <property type="match status" value="1"/>
</dbReference>
<gene>
    <name evidence="3" type="ORF">H8E19_06775</name>
</gene>
<proteinExistence type="predicted"/>
<dbReference type="InterPro" id="IPR036388">
    <property type="entry name" value="WH-like_DNA-bd_sf"/>
</dbReference>
<dbReference type="Proteomes" id="UP000650524">
    <property type="component" value="Unassembled WGS sequence"/>
</dbReference>
<evidence type="ECO:0000313" key="4">
    <source>
        <dbReference type="Proteomes" id="UP000650524"/>
    </source>
</evidence>
<dbReference type="InterPro" id="IPR000792">
    <property type="entry name" value="Tscrpt_reg_LuxR_C"/>
</dbReference>
<dbReference type="GO" id="GO:0003677">
    <property type="term" value="F:DNA binding"/>
    <property type="evidence" value="ECO:0007669"/>
    <property type="project" value="InterPro"/>
</dbReference>
<dbReference type="EMBL" id="JACNJD010000186">
    <property type="protein sequence ID" value="MBC8177095.1"/>
    <property type="molecule type" value="Genomic_DNA"/>
</dbReference>
<protein>
    <submittedName>
        <fullName evidence="3">LuxR family transcriptional regulator</fullName>
    </submittedName>
</protein>
<dbReference type="InterPro" id="IPR016032">
    <property type="entry name" value="Sig_transdc_resp-reg_C-effctor"/>
</dbReference>
<evidence type="ECO:0000259" key="2">
    <source>
        <dbReference type="PROSITE" id="PS50043"/>
    </source>
</evidence>
<reference evidence="3 4" key="1">
    <citation type="submission" date="2020-08" db="EMBL/GenBank/DDBJ databases">
        <title>Bridging the membrane lipid divide: bacteria of the FCB group superphylum have the potential to synthesize archaeal ether lipids.</title>
        <authorList>
            <person name="Villanueva L."/>
            <person name="Von Meijenfeldt F.A.B."/>
            <person name="Westbye A.B."/>
            <person name="Yadav S."/>
            <person name="Hopmans E.C."/>
            <person name="Dutilh B.E."/>
            <person name="Sinninghe Damste J.S."/>
        </authorList>
    </citation>
    <scope>NUCLEOTIDE SEQUENCE [LARGE SCALE GENOMIC DNA]</scope>
    <source>
        <strain evidence="3">NIOZ-UU27</strain>
    </source>
</reference>
<keyword evidence="1" id="KW-0175">Coiled coil</keyword>
<dbReference type="Gene3D" id="1.10.10.10">
    <property type="entry name" value="Winged helix-like DNA-binding domain superfamily/Winged helix DNA-binding domain"/>
    <property type="match status" value="1"/>
</dbReference>
<dbReference type="Pfam" id="PF00196">
    <property type="entry name" value="GerE"/>
    <property type="match status" value="1"/>
</dbReference>
<evidence type="ECO:0000313" key="3">
    <source>
        <dbReference type="EMBL" id="MBC8177095.1"/>
    </source>
</evidence>
<dbReference type="PRINTS" id="PR00038">
    <property type="entry name" value="HTHLUXR"/>
</dbReference>
<comment type="caution">
    <text evidence="3">The sequence shown here is derived from an EMBL/GenBank/DDBJ whole genome shotgun (WGS) entry which is preliminary data.</text>
</comment>
<evidence type="ECO:0000256" key="1">
    <source>
        <dbReference type="SAM" id="Coils"/>
    </source>
</evidence>
<dbReference type="GO" id="GO:0006355">
    <property type="term" value="P:regulation of DNA-templated transcription"/>
    <property type="evidence" value="ECO:0007669"/>
    <property type="project" value="InterPro"/>
</dbReference>
<organism evidence="3 4">
    <name type="scientific">Candidatus Desulfacyla euxinica</name>
    <dbReference type="NCBI Taxonomy" id="2841693"/>
    <lineage>
        <taxon>Bacteria</taxon>
        <taxon>Deltaproteobacteria</taxon>
        <taxon>Candidatus Desulfacyla</taxon>
    </lineage>
</organism>